<evidence type="ECO:0000256" key="3">
    <source>
        <dbReference type="ARBA" id="ARBA00022691"/>
    </source>
</evidence>
<dbReference type="RefSeq" id="WP_168697581.1">
    <property type="nucleotide sequence ID" value="NZ_CP051207.1"/>
</dbReference>
<evidence type="ECO:0000313" key="4">
    <source>
        <dbReference type="EMBL" id="QJB47237.1"/>
    </source>
</evidence>
<dbReference type="SUPFAM" id="SSF53335">
    <property type="entry name" value="S-adenosyl-L-methionine-dependent methyltransferases"/>
    <property type="match status" value="1"/>
</dbReference>
<dbReference type="Pfam" id="PF05724">
    <property type="entry name" value="TPMT"/>
    <property type="match status" value="1"/>
</dbReference>
<organism evidence="4 5">
    <name type="scientific">Dolichospermum flos-aquae CCAP 1403/13F</name>
    <dbReference type="NCBI Taxonomy" id="315271"/>
    <lineage>
        <taxon>Bacteria</taxon>
        <taxon>Bacillati</taxon>
        <taxon>Cyanobacteriota</taxon>
        <taxon>Cyanophyceae</taxon>
        <taxon>Nostocales</taxon>
        <taxon>Aphanizomenonaceae</taxon>
        <taxon>Dolichospermum</taxon>
    </lineage>
</organism>
<evidence type="ECO:0000256" key="2">
    <source>
        <dbReference type="ARBA" id="ARBA00022679"/>
    </source>
</evidence>
<geneLocation type="plasmid" evidence="5">
    <name>pafl69</name>
</geneLocation>
<dbReference type="EMBL" id="CP051207">
    <property type="protein sequence ID" value="QJB47237.1"/>
    <property type="molecule type" value="Genomic_DNA"/>
</dbReference>
<gene>
    <name evidence="4" type="ORF">HGD76_24560</name>
</gene>
<evidence type="ECO:0000256" key="1">
    <source>
        <dbReference type="ARBA" id="ARBA00022603"/>
    </source>
</evidence>
<dbReference type="Gene3D" id="3.40.50.150">
    <property type="entry name" value="Vaccinia Virus protein VP39"/>
    <property type="match status" value="1"/>
</dbReference>
<keyword evidence="3" id="KW-0949">S-adenosyl-L-methionine</keyword>
<accession>A0A6H2C6R3</accession>
<keyword evidence="4" id="KW-0614">Plasmid</keyword>
<dbReference type="KEGG" id="dfs:HGD76_24560"/>
<dbReference type="InterPro" id="IPR029063">
    <property type="entry name" value="SAM-dependent_MTases_sf"/>
</dbReference>
<reference evidence="4 5" key="1">
    <citation type="submission" date="2020-04" db="EMBL/GenBank/DDBJ databases">
        <title>Genome-Wide Identification of 5-Methylcytosine Sites in Bacterial Genomes By High-Throughput Sequencing of MspJI Restriction Fragments.</title>
        <authorList>
            <person name="Wu V."/>
        </authorList>
    </citation>
    <scope>NUCLEOTIDE SEQUENCE [LARGE SCALE GENOMIC DNA]</scope>
    <source>
        <strain evidence="4 5">CCAP 1403/13f</strain>
        <plasmid evidence="5">pafl69</plasmid>
    </source>
</reference>
<keyword evidence="1 4" id="KW-0489">Methyltransferase</keyword>
<dbReference type="CDD" id="cd02440">
    <property type="entry name" value="AdoMet_MTases"/>
    <property type="match status" value="1"/>
</dbReference>
<dbReference type="GO" id="GO:0008757">
    <property type="term" value="F:S-adenosylmethionine-dependent methyltransferase activity"/>
    <property type="evidence" value="ECO:0007669"/>
    <property type="project" value="InterPro"/>
</dbReference>
<reference evidence="4 5" key="2">
    <citation type="submission" date="2020-04" db="EMBL/GenBank/DDBJ databases">
        <authorList>
            <person name="Fomenkov A."/>
            <person name="Anton B.P."/>
            <person name="Roberts R.J."/>
        </authorList>
    </citation>
    <scope>NUCLEOTIDE SEQUENCE [LARGE SCALE GENOMIC DNA]</scope>
    <source>
        <strain evidence="4 5">CCAP 1403/13f</strain>
        <plasmid evidence="5">pafl69</plasmid>
    </source>
</reference>
<dbReference type="InterPro" id="IPR008854">
    <property type="entry name" value="TPMT"/>
</dbReference>
<dbReference type="Proteomes" id="UP000502433">
    <property type="component" value="Plasmid pAfl69"/>
</dbReference>
<sequence>MTEQQPIQQKIQELANQAIAKRCCKQFAEGNPSSWFEIVYSESLGDVNQVPWAKLTPHDYLQEWLHIHHPSQEKSSALVIGCGLGDDAEALAQKQYRVTAFDISPTAVNWCQERFPNSSVNYTVADLLAIPSQWHQTFDLVYECRNIQALPLNVRSLAIESVSSTVAIGGTLLVITGFRETEAEPDGPPWLLSEFELSQFKKWGLTEISRLPFVTPNRPYIRIEYQRQLPTS</sequence>
<keyword evidence="2 4" id="KW-0808">Transferase</keyword>
<protein>
    <submittedName>
        <fullName evidence="4">Class I SAM-dependent methyltransferase</fullName>
    </submittedName>
</protein>
<proteinExistence type="predicted"/>
<dbReference type="AlphaFoldDB" id="A0A6H2C6R3"/>
<name>A0A6H2C6R3_DOLFA</name>
<evidence type="ECO:0000313" key="5">
    <source>
        <dbReference type="Proteomes" id="UP000502433"/>
    </source>
</evidence>
<dbReference type="GO" id="GO:0032259">
    <property type="term" value="P:methylation"/>
    <property type="evidence" value="ECO:0007669"/>
    <property type="project" value="UniProtKB-KW"/>
</dbReference>